<dbReference type="Pfam" id="PF00892">
    <property type="entry name" value="EamA"/>
    <property type="match status" value="2"/>
</dbReference>
<feature type="transmembrane region" description="Helical" evidence="5">
    <location>
        <begin position="239"/>
        <end position="258"/>
    </location>
</feature>
<dbReference type="AlphaFoldDB" id="A0A4R8IJQ7"/>
<evidence type="ECO:0000313" key="8">
    <source>
        <dbReference type="Proteomes" id="UP000294914"/>
    </source>
</evidence>
<feature type="transmembrane region" description="Helical" evidence="5">
    <location>
        <begin position="72"/>
        <end position="93"/>
    </location>
</feature>
<comment type="subcellular location">
    <subcellularLocation>
        <location evidence="1">Membrane</location>
        <topology evidence="1">Multi-pass membrane protein</topology>
    </subcellularLocation>
</comment>
<keyword evidence="3 5" id="KW-1133">Transmembrane helix</keyword>
<name>A0A4R8IJQ7_9GAMM</name>
<dbReference type="PANTHER" id="PTHR22911">
    <property type="entry name" value="ACYL-MALONYL CONDENSING ENZYME-RELATED"/>
    <property type="match status" value="1"/>
</dbReference>
<evidence type="ECO:0000256" key="2">
    <source>
        <dbReference type="ARBA" id="ARBA00022692"/>
    </source>
</evidence>
<feature type="transmembrane region" description="Helical" evidence="5">
    <location>
        <begin position="99"/>
        <end position="121"/>
    </location>
</feature>
<sequence>MNSMLYRQSLVLGSLFIILSEFMFASMGAAVKAVSAEMPNEMIVFMRNLFGALVLLPLLWRYGWRHLQTRIWYLHVMRGGFGVAAMYCFFYALANMPLASGMLLKMTSPLFIPLVAIAWLGEGITRRALLAVVVGFIGVILVLQPQGGFEAVAVIGLLGGALAAVAKVTVRRLGRSEPTTRIVFYFALVATLVSAVPLSWSWQTPDTDSWLLLLLIGIVGTLGQLLLTRGYSIAPPSQVGAFTYTSVVFAALFGYLFWDEMVDYLFVIGALIIAVAGMLVLQERQNVSLNRARFDNEPL</sequence>
<dbReference type="Gene3D" id="1.10.3730.20">
    <property type="match status" value="1"/>
</dbReference>
<keyword evidence="2 5" id="KW-0812">Transmembrane</keyword>
<reference evidence="7 8" key="1">
    <citation type="submission" date="2019-03" db="EMBL/GenBank/DDBJ databases">
        <title>Genomic Encyclopedia of Type Strains, Phase IV (KMG-IV): sequencing the most valuable type-strain genomes for metagenomic binning, comparative biology and taxonomic classification.</title>
        <authorList>
            <person name="Goeker M."/>
        </authorList>
    </citation>
    <scope>NUCLEOTIDE SEQUENCE [LARGE SCALE GENOMIC DNA]</scope>
    <source>
        <strain evidence="7 8">DSM 16326</strain>
    </source>
</reference>
<feature type="transmembrane region" description="Helical" evidence="5">
    <location>
        <begin position="209"/>
        <end position="227"/>
    </location>
</feature>
<organism evidence="7 8">
    <name type="scientific">Thiohalophilus thiocyanatoxydans</name>
    <dbReference type="NCBI Taxonomy" id="381308"/>
    <lineage>
        <taxon>Bacteria</taxon>
        <taxon>Pseudomonadati</taxon>
        <taxon>Pseudomonadota</taxon>
        <taxon>Gammaproteobacteria</taxon>
        <taxon>Thiohalomonadales</taxon>
        <taxon>Thiohalophilaceae</taxon>
        <taxon>Thiohalophilus</taxon>
    </lineage>
</organism>
<evidence type="ECO:0000256" key="5">
    <source>
        <dbReference type="SAM" id="Phobius"/>
    </source>
</evidence>
<feature type="domain" description="EamA" evidence="6">
    <location>
        <begin position="154"/>
        <end position="280"/>
    </location>
</feature>
<proteinExistence type="predicted"/>
<evidence type="ECO:0000259" key="6">
    <source>
        <dbReference type="Pfam" id="PF00892"/>
    </source>
</evidence>
<evidence type="ECO:0000256" key="3">
    <source>
        <dbReference type="ARBA" id="ARBA00022989"/>
    </source>
</evidence>
<feature type="transmembrane region" description="Helical" evidence="5">
    <location>
        <begin position="151"/>
        <end position="170"/>
    </location>
</feature>
<protein>
    <submittedName>
        <fullName evidence="7">EamA domain-containing membrane protein RarD</fullName>
    </submittedName>
</protein>
<evidence type="ECO:0000256" key="4">
    <source>
        <dbReference type="ARBA" id="ARBA00023136"/>
    </source>
</evidence>
<dbReference type="Proteomes" id="UP000294914">
    <property type="component" value="Unassembled WGS sequence"/>
</dbReference>
<dbReference type="InterPro" id="IPR000620">
    <property type="entry name" value="EamA_dom"/>
</dbReference>
<keyword evidence="4 5" id="KW-0472">Membrane</keyword>
<feature type="transmembrane region" description="Helical" evidence="5">
    <location>
        <begin position="264"/>
        <end position="281"/>
    </location>
</feature>
<feature type="transmembrane region" description="Helical" evidence="5">
    <location>
        <begin position="182"/>
        <end position="203"/>
    </location>
</feature>
<feature type="domain" description="EamA" evidence="6">
    <location>
        <begin position="12"/>
        <end position="143"/>
    </location>
</feature>
<accession>A0A4R8IJQ7</accession>
<comment type="caution">
    <text evidence="7">The sequence shown here is derived from an EMBL/GenBank/DDBJ whole genome shotgun (WGS) entry which is preliminary data.</text>
</comment>
<feature type="transmembrane region" description="Helical" evidence="5">
    <location>
        <begin position="128"/>
        <end position="145"/>
    </location>
</feature>
<evidence type="ECO:0000256" key="1">
    <source>
        <dbReference type="ARBA" id="ARBA00004141"/>
    </source>
</evidence>
<dbReference type="InterPro" id="IPR037185">
    <property type="entry name" value="EmrE-like"/>
</dbReference>
<dbReference type="SUPFAM" id="SSF103481">
    <property type="entry name" value="Multidrug resistance efflux transporter EmrE"/>
    <property type="match status" value="2"/>
</dbReference>
<dbReference type="RefSeq" id="WP_208321328.1">
    <property type="nucleotide sequence ID" value="NZ_SOQX01000004.1"/>
</dbReference>
<gene>
    <name evidence="7" type="ORF">EDC23_1707</name>
</gene>
<feature type="transmembrane region" description="Helical" evidence="5">
    <location>
        <begin position="42"/>
        <end position="60"/>
    </location>
</feature>
<dbReference type="PANTHER" id="PTHR22911:SF6">
    <property type="entry name" value="SOLUTE CARRIER FAMILY 35 MEMBER G1"/>
    <property type="match status" value="1"/>
</dbReference>
<evidence type="ECO:0000313" key="7">
    <source>
        <dbReference type="EMBL" id="TDY00961.1"/>
    </source>
</evidence>
<dbReference type="EMBL" id="SOQX01000004">
    <property type="protein sequence ID" value="TDY00961.1"/>
    <property type="molecule type" value="Genomic_DNA"/>
</dbReference>
<dbReference type="GO" id="GO:0016020">
    <property type="term" value="C:membrane"/>
    <property type="evidence" value="ECO:0007669"/>
    <property type="project" value="UniProtKB-SubCell"/>
</dbReference>
<keyword evidence="8" id="KW-1185">Reference proteome</keyword>